<dbReference type="EMBL" id="SCWF01000015">
    <property type="protein sequence ID" value="TDM12664.1"/>
    <property type="molecule type" value="Genomic_DNA"/>
</dbReference>
<reference evidence="1 2" key="1">
    <citation type="submission" date="2019-01" db="EMBL/GenBank/DDBJ databases">
        <title>Draft genome sequences of the type strains of six Macrococcus species.</title>
        <authorList>
            <person name="Mazhar S."/>
            <person name="Altermann E."/>
            <person name="Hill C."/>
            <person name="Mcauliffe O."/>
        </authorList>
    </citation>
    <scope>NUCLEOTIDE SEQUENCE [LARGE SCALE GENOMIC DNA]</scope>
    <source>
        <strain evidence="1 2">ATCC 51825</strain>
    </source>
</reference>
<proteinExistence type="predicted"/>
<dbReference type="AlphaFoldDB" id="A0A4R6BWT9"/>
<accession>A0A4R6BWT9</accession>
<evidence type="ECO:0000313" key="2">
    <source>
        <dbReference type="Proteomes" id="UP000294843"/>
    </source>
</evidence>
<organism evidence="1 2">
    <name type="scientific">Macrococcus bovicus</name>
    <dbReference type="NCBI Taxonomy" id="69968"/>
    <lineage>
        <taxon>Bacteria</taxon>
        <taxon>Bacillati</taxon>
        <taxon>Bacillota</taxon>
        <taxon>Bacilli</taxon>
        <taxon>Bacillales</taxon>
        <taxon>Staphylococcaceae</taxon>
        <taxon>Macrococcus</taxon>
    </lineage>
</organism>
<dbReference type="RefSeq" id="WP_133452529.1">
    <property type="nucleotide sequence ID" value="NZ_SCWF01000015.1"/>
</dbReference>
<protein>
    <submittedName>
        <fullName evidence="1">Uncharacterized protein</fullName>
    </submittedName>
</protein>
<gene>
    <name evidence="1" type="ORF">ERX55_10430</name>
</gene>
<sequence length="89" mass="10355">MAKIVKFFSDQDNTKQQLIEHIEDLLEWAKNDEFDNVMIATKLKSGEVMTGYCNLDMGDKQYLNSHIQVDINFETVRANVDELIEWVEG</sequence>
<evidence type="ECO:0000313" key="1">
    <source>
        <dbReference type="EMBL" id="TDM12664.1"/>
    </source>
</evidence>
<keyword evidence="2" id="KW-1185">Reference proteome</keyword>
<name>A0A4R6BWT9_9STAP</name>
<comment type="caution">
    <text evidence="1">The sequence shown here is derived from an EMBL/GenBank/DDBJ whole genome shotgun (WGS) entry which is preliminary data.</text>
</comment>
<dbReference type="Proteomes" id="UP000294843">
    <property type="component" value="Unassembled WGS sequence"/>
</dbReference>